<organism evidence="13 14">
    <name type="scientific">Litoribrevibacter albus</name>
    <dbReference type="NCBI Taxonomy" id="1473156"/>
    <lineage>
        <taxon>Bacteria</taxon>
        <taxon>Pseudomonadati</taxon>
        <taxon>Pseudomonadota</taxon>
        <taxon>Gammaproteobacteria</taxon>
        <taxon>Oceanospirillales</taxon>
        <taxon>Oceanospirillaceae</taxon>
        <taxon>Litoribrevibacter</taxon>
    </lineage>
</organism>
<feature type="transmembrane region" description="Helical" evidence="11">
    <location>
        <begin position="225"/>
        <end position="243"/>
    </location>
</feature>
<evidence type="ECO:0000256" key="9">
    <source>
        <dbReference type="ARBA" id="ARBA00023049"/>
    </source>
</evidence>
<dbReference type="GO" id="GO:0046872">
    <property type="term" value="F:metal ion binding"/>
    <property type="evidence" value="ECO:0007669"/>
    <property type="project" value="UniProtKB-KW"/>
</dbReference>
<comment type="cofactor">
    <cofactor evidence="1">
        <name>Zn(2+)</name>
        <dbReference type="ChEBI" id="CHEBI:29105"/>
    </cofactor>
</comment>
<evidence type="ECO:0000256" key="5">
    <source>
        <dbReference type="ARBA" id="ARBA00022723"/>
    </source>
</evidence>
<dbReference type="Gene3D" id="3.30.2010.10">
    <property type="entry name" value="Metalloproteases ('zincins'), catalytic domain"/>
    <property type="match status" value="1"/>
</dbReference>
<dbReference type="InterPro" id="IPR050083">
    <property type="entry name" value="HtpX_protease"/>
</dbReference>
<name>A0AA37W6I1_9GAMM</name>
<keyword evidence="6" id="KW-0378">Hydrolase</keyword>
<keyword evidence="9" id="KW-0482">Metalloprotease</keyword>
<dbReference type="Proteomes" id="UP001161389">
    <property type="component" value="Unassembled WGS sequence"/>
</dbReference>
<evidence type="ECO:0000256" key="7">
    <source>
        <dbReference type="ARBA" id="ARBA00022833"/>
    </source>
</evidence>
<evidence type="ECO:0000256" key="11">
    <source>
        <dbReference type="SAM" id="Phobius"/>
    </source>
</evidence>
<keyword evidence="5" id="KW-0479">Metal-binding</keyword>
<evidence type="ECO:0000313" key="13">
    <source>
        <dbReference type="EMBL" id="GLQ29924.1"/>
    </source>
</evidence>
<feature type="transmembrane region" description="Helical" evidence="11">
    <location>
        <begin position="30"/>
        <end position="55"/>
    </location>
</feature>
<evidence type="ECO:0000256" key="1">
    <source>
        <dbReference type="ARBA" id="ARBA00001947"/>
    </source>
</evidence>
<feature type="transmembrane region" description="Helical" evidence="11">
    <location>
        <begin position="67"/>
        <end position="86"/>
    </location>
</feature>
<keyword evidence="7" id="KW-0862">Zinc</keyword>
<keyword evidence="4 11" id="KW-0812">Transmembrane</keyword>
<evidence type="ECO:0000256" key="6">
    <source>
        <dbReference type="ARBA" id="ARBA00022801"/>
    </source>
</evidence>
<dbReference type="AlphaFoldDB" id="A0AA37W6I1"/>
<keyword evidence="2" id="KW-1003">Cell membrane</keyword>
<sequence length="775" mass="87000">MQKSDHYPISPQNVPDSLTQANSNYKRQAVLAMSGLIFFMVFYLALMGCFGFITYQGVDRFLHGDSGNLFNIIATSCSFLLTLFMAKSLFAVRKAGNPGGIEVTAEQEPRLFEFLHNLSDEIGAPRPHRVFITPEVNAAVFYDLSLLNLIFPSKKNLIIGLGLVNVLNLGELKAVLAHEFGHFAQGSMVVGRWVYVAQQIIAHMVATRDWLDSVVRFISRIDLRIAWLGWLLSLVIWSMRSMMDTLFSLVIIAERALSREMEFNADLVAVSVTGSDALVNALYKLQAADHAWQTALDVAGQEAENGKILDDIFQAQEATISQMQRVLDDQFYGAVPPKPDDIEHAKHRIFAEETARPPQMWSTHPANSDREENAKAQYIPADIDERKAWGIFADERELRRQISISFYNSEKLDELEVGQPLEAVIKRFDRPSYAPEYRGAYLNRSPVRDFPSVKDMLAKANVDANFENAIAGLYPASIAEDLEKSRNLDVEKYTLEALASGELKPSGGVIRHRGEEINKEEIPDAIREIADEQRLLSESLMQHDANCRAVHLSLTEQLGKGWNEYLTALIQLLHCSEHLHAIVENEHALLINTWQVITADGQIGHFEKKRIIRVCNDTLEKMKTVSNVTLNLSLPESVLEKLGITNWNEQIPTFELPTADKKNWPEWCQAASQIMSGMAGLLGAISNILQEDLILIEEKLRNERNPEGWEEAPAPGFCPDNYPVLLPGNEHVLQKKLDLWNRFQLAQGVFPTTARLVVSIAIVGGTIFAGLIQLF</sequence>
<dbReference type="PANTHER" id="PTHR43221:SF2">
    <property type="entry name" value="PROTEASE HTPX HOMOLOG"/>
    <property type="match status" value="1"/>
</dbReference>
<evidence type="ECO:0000256" key="2">
    <source>
        <dbReference type="ARBA" id="ARBA00022475"/>
    </source>
</evidence>
<evidence type="ECO:0000256" key="3">
    <source>
        <dbReference type="ARBA" id="ARBA00022670"/>
    </source>
</evidence>
<dbReference type="CDD" id="cd07328">
    <property type="entry name" value="M48_Ste24p_like"/>
    <property type="match status" value="1"/>
</dbReference>
<dbReference type="PANTHER" id="PTHR43221">
    <property type="entry name" value="PROTEASE HTPX"/>
    <property type="match status" value="1"/>
</dbReference>
<dbReference type="Pfam" id="PF01435">
    <property type="entry name" value="Peptidase_M48"/>
    <property type="match status" value="1"/>
</dbReference>
<keyword evidence="8 11" id="KW-1133">Transmembrane helix</keyword>
<keyword evidence="14" id="KW-1185">Reference proteome</keyword>
<feature type="domain" description="Peptidase M48" evidence="12">
    <location>
        <begin position="154"/>
        <end position="375"/>
    </location>
</feature>
<evidence type="ECO:0000313" key="14">
    <source>
        <dbReference type="Proteomes" id="UP001161389"/>
    </source>
</evidence>
<evidence type="ECO:0000256" key="10">
    <source>
        <dbReference type="ARBA" id="ARBA00023136"/>
    </source>
</evidence>
<keyword evidence="10 11" id="KW-0472">Membrane</keyword>
<protein>
    <recommendedName>
        <fullName evidence="12">Peptidase M48 domain-containing protein</fullName>
    </recommendedName>
</protein>
<feature type="transmembrane region" description="Helical" evidence="11">
    <location>
        <begin position="756"/>
        <end position="774"/>
    </location>
</feature>
<proteinExistence type="predicted"/>
<comment type="caution">
    <text evidence="13">The sequence shown here is derived from an EMBL/GenBank/DDBJ whole genome shotgun (WGS) entry which is preliminary data.</text>
</comment>
<evidence type="ECO:0000259" key="12">
    <source>
        <dbReference type="Pfam" id="PF01435"/>
    </source>
</evidence>
<reference evidence="13" key="1">
    <citation type="journal article" date="2014" name="Int. J. Syst. Evol. Microbiol.">
        <title>Complete genome sequence of Corynebacterium casei LMG S-19264T (=DSM 44701T), isolated from a smear-ripened cheese.</title>
        <authorList>
            <consortium name="US DOE Joint Genome Institute (JGI-PGF)"/>
            <person name="Walter F."/>
            <person name="Albersmeier A."/>
            <person name="Kalinowski J."/>
            <person name="Ruckert C."/>
        </authorList>
    </citation>
    <scope>NUCLEOTIDE SEQUENCE</scope>
    <source>
        <strain evidence="13">NBRC 110071</strain>
    </source>
</reference>
<gene>
    <name evidence="13" type="ORF">GCM10007876_04020</name>
</gene>
<dbReference type="InterPro" id="IPR001915">
    <property type="entry name" value="Peptidase_M48"/>
</dbReference>
<dbReference type="EMBL" id="BSNM01000003">
    <property type="protein sequence ID" value="GLQ29924.1"/>
    <property type="molecule type" value="Genomic_DNA"/>
</dbReference>
<reference evidence="13" key="2">
    <citation type="submission" date="2023-01" db="EMBL/GenBank/DDBJ databases">
        <title>Draft genome sequence of Litoribrevibacter albus strain NBRC 110071.</title>
        <authorList>
            <person name="Sun Q."/>
            <person name="Mori K."/>
        </authorList>
    </citation>
    <scope>NUCLEOTIDE SEQUENCE</scope>
    <source>
        <strain evidence="13">NBRC 110071</strain>
    </source>
</reference>
<dbReference type="GO" id="GO:0004222">
    <property type="term" value="F:metalloendopeptidase activity"/>
    <property type="evidence" value="ECO:0007669"/>
    <property type="project" value="InterPro"/>
</dbReference>
<dbReference type="RefSeq" id="WP_284378169.1">
    <property type="nucleotide sequence ID" value="NZ_BSNM01000003.1"/>
</dbReference>
<accession>A0AA37W6I1</accession>
<dbReference type="GO" id="GO:0006508">
    <property type="term" value="P:proteolysis"/>
    <property type="evidence" value="ECO:0007669"/>
    <property type="project" value="UniProtKB-KW"/>
</dbReference>
<evidence type="ECO:0000256" key="4">
    <source>
        <dbReference type="ARBA" id="ARBA00022692"/>
    </source>
</evidence>
<keyword evidence="3" id="KW-0645">Protease</keyword>
<evidence type="ECO:0000256" key="8">
    <source>
        <dbReference type="ARBA" id="ARBA00022989"/>
    </source>
</evidence>